<organism evidence="2 3">
    <name type="scientific">Kribbella shirazensis</name>
    <dbReference type="NCBI Taxonomy" id="1105143"/>
    <lineage>
        <taxon>Bacteria</taxon>
        <taxon>Bacillati</taxon>
        <taxon>Actinomycetota</taxon>
        <taxon>Actinomycetes</taxon>
        <taxon>Propionibacteriales</taxon>
        <taxon>Kribbellaceae</taxon>
        <taxon>Kribbella</taxon>
    </lineage>
</organism>
<proteinExistence type="inferred from homology"/>
<dbReference type="PANTHER" id="PTHR12149">
    <property type="entry name" value="FRUCTOSAMINE 3 KINASE-RELATED PROTEIN"/>
    <property type="match status" value="1"/>
</dbReference>
<reference evidence="2 3" key="1">
    <citation type="submission" date="2020-03" db="EMBL/GenBank/DDBJ databases">
        <title>Sequencing the genomes of 1000 actinobacteria strains.</title>
        <authorList>
            <person name="Klenk H.-P."/>
        </authorList>
    </citation>
    <scope>NUCLEOTIDE SEQUENCE [LARGE SCALE GENOMIC DNA]</scope>
    <source>
        <strain evidence="2 3">DSM 45490</strain>
    </source>
</reference>
<evidence type="ECO:0000256" key="1">
    <source>
        <dbReference type="PIRNR" id="PIRNR006221"/>
    </source>
</evidence>
<dbReference type="EMBL" id="JAASRO010000001">
    <property type="protein sequence ID" value="NIK59425.1"/>
    <property type="molecule type" value="Genomic_DNA"/>
</dbReference>
<dbReference type="GO" id="GO:0016301">
    <property type="term" value="F:kinase activity"/>
    <property type="evidence" value="ECO:0007669"/>
    <property type="project" value="UniProtKB-UniRule"/>
</dbReference>
<keyword evidence="3" id="KW-1185">Reference proteome</keyword>
<keyword evidence="1 2" id="KW-0418">Kinase</keyword>
<dbReference type="Proteomes" id="UP000555407">
    <property type="component" value="Unassembled WGS sequence"/>
</dbReference>
<evidence type="ECO:0000313" key="3">
    <source>
        <dbReference type="Proteomes" id="UP000555407"/>
    </source>
</evidence>
<dbReference type="Pfam" id="PF03881">
    <property type="entry name" value="Fructosamin_kin"/>
    <property type="match status" value="1"/>
</dbReference>
<dbReference type="Gene3D" id="1.10.510.10">
    <property type="entry name" value="Transferase(Phosphotransferase) domain 1"/>
    <property type="match status" value="1"/>
</dbReference>
<keyword evidence="1" id="KW-0808">Transferase</keyword>
<dbReference type="Gene3D" id="1.20.1270.240">
    <property type="match status" value="1"/>
</dbReference>
<protein>
    <submittedName>
        <fullName evidence="2">Fructosamine-3-kinase</fullName>
    </submittedName>
</protein>
<dbReference type="PANTHER" id="PTHR12149:SF8">
    <property type="entry name" value="PROTEIN-RIBULOSAMINE 3-KINASE"/>
    <property type="match status" value="1"/>
</dbReference>
<sequence>MSFVKSRPDAPAGLFEVEAAGLRWLAVPGGVPVAQPLDVSPDQLTTTKLDTCPPTEAAAEEFGRRLAVTHDAGARHFGVPPDGWDGDGYIGTLPLPRAVEPVESWGEFYANLRLRPYLRAAHDQGIRLDGFDRVCKRLESGAYDDPSEGPSRIHGDLWSGNVLWTPNGVHLIDPAAHGGHRETDLAMLALFGLPRLERVLRAYDEAHPLPDGWRDRIGLHQLHPLLVHVVLFGGSYATQAVELARRY</sequence>
<comment type="similarity">
    <text evidence="1">Belongs to the fructosamine kinase family.</text>
</comment>
<dbReference type="RefSeq" id="WP_167211183.1">
    <property type="nucleotide sequence ID" value="NZ_JAASRO010000001.1"/>
</dbReference>
<evidence type="ECO:0000313" key="2">
    <source>
        <dbReference type="EMBL" id="NIK59425.1"/>
    </source>
</evidence>
<name>A0A7X5VDV3_9ACTN</name>
<gene>
    <name evidence="2" type="ORF">BJY22_005142</name>
</gene>
<dbReference type="SUPFAM" id="SSF56112">
    <property type="entry name" value="Protein kinase-like (PK-like)"/>
    <property type="match status" value="1"/>
</dbReference>
<comment type="caution">
    <text evidence="2">The sequence shown here is derived from an EMBL/GenBank/DDBJ whole genome shotgun (WGS) entry which is preliminary data.</text>
</comment>
<dbReference type="PIRSF" id="PIRSF006221">
    <property type="entry name" value="Ketosamine-3-kinase"/>
    <property type="match status" value="1"/>
</dbReference>
<dbReference type="Gene3D" id="3.30.200.20">
    <property type="entry name" value="Phosphorylase Kinase, domain 1"/>
    <property type="match status" value="1"/>
</dbReference>
<accession>A0A7X5VDV3</accession>
<dbReference type="InterPro" id="IPR011009">
    <property type="entry name" value="Kinase-like_dom_sf"/>
</dbReference>
<dbReference type="InterPro" id="IPR016477">
    <property type="entry name" value="Fructo-/Ketosamine-3-kinase"/>
</dbReference>
<dbReference type="AlphaFoldDB" id="A0A7X5VDV3"/>